<protein>
    <submittedName>
        <fullName evidence="2">Uncharacterized protein</fullName>
    </submittedName>
</protein>
<keyword evidence="1" id="KW-1133">Transmembrane helix</keyword>
<gene>
    <name evidence="2" type="ORF">HZS61_011888</name>
</gene>
<sequence>MPHKAVAFSLNFGEWLTGSFSHYHYEYQLRVLHSKVTITSVCFAQPTFFISTYLCEARLYIAFLVIIHTLVPRRD</sequence>
<evidence type="ECO:0000256" key="1">
    <source>
        <dbReference type="SAM" id="Phobius"/>
    </source>
</evidence>
<dbReference type="Proteomes" id="UP000593570">
    <property type="component" value="Unassembled WGS sequence"/>
</dbReference>
<dbReference type="AlphaFoldDB" id="A0A8H6GSI8"/>
<keyword evidence="1" id="KW-0472">Membrane</keyword>
<comment type="caution">
    <text evidence="2">The sequence shown here is derived from an EMBL/GenBank/DDBJ whole genome shotgun (WGS) entry which is preliminary data.</text>
</comment>
<evidence type="ECO:0000313" key="3">
    <source>
        <dbReference type="Proteomes" id="UP000593570"/>
    </source>
</evidence>
<keyword evidence="1" id="KW-0812">Transmembrane</keyword>
<accession>A0A8H6GSI8</accession>
<dbReference type="EMBL" id="JACDXP010000005">
    <property type="protein sequence ID" value="KAF6523389.1"/>
    <property type="molecule type" value="Genomic_DNA"/>
</dbReference>
<reference evidence="2 3" key="1">
    <citation type="journal article" date="2020" name="bioRxiv">
        <title>A chromosome-scale genome assembly for the Fusarium oxysporum strain Fo5176 to establish a model Arabidopsis-fungal pathosystem.</title>
        <authorList>
            <person name="Fokkens L."/>
            <person name="Guo L."/>
            <person name="Dora S."/>
            <person name="Wang B."/>
            <person name="Ye K."/>
            <person name="Sanchez-Rodriguez C."/>
            <person name="Croll D."/>
        </authorList>
    </citation>
    <scope>NUCLEOTIDE SEQUENCE [LARGE SCALE GENOMIC DNA]</scope>
    <source>
        <strain evidence="2 3">Fo5176</strain>
    </source>
</reference>
<feature type="transmembrane region" description="Helical" evidence="1">
    <location>
        <begin position="48"/>
        <end position="71"/>
    </location>
</feature>
<organism evidence="2 3">
    <name type="scientific">Fusarium oxysporum f. sp. conglutinans</name>
    <dbReference type="NCBI Taxonomy" id="100902"/>
    <lineage>
        <taxon>Eukaryota</taxon>
        <taxon>Fungi</taxon>
        <taxon>Dikarya</taxon>
        <taxon>Ascomycota</taxon>
        <taxon>Pezizomycotina</taxon>
        <taxon>Sordariomycetes</taxon>
        <taxon>Hypocreomycetidae</taxon>
        <taxon>Hypocreales</taxon>
        <taxon>Nectriaceae</taxon>
        <taxon>Fusarium</taxon>
        <taxon>Fusarium oxysporum species complex</taxon>
    </lineage>
</organism>
<proteinExistence type="predicted"/>
<evidence type="ECO:0000313" key="2">
    <source>
        <dbReference type="EMBL" id="KAF6523389.1"/>
    </source>
</evidence>
<name>A0A8H6GSI8_FUSOX</name>